<dbReference type="SUPFAM" id="SSF69572">
    <property type="entry name" value="Activating enzymes of the ubiquitin-like proteins"/>
    <property type="match status" value="1"/>
</dbReference>
<accession>A0A8J3F2R9</accession>
<gene>
    <name evidence="1" type="ORF">GCM10007377_12710</name>
</gene>
<dbReference type="RefSeq" id="WP_188355438.1">
    <property type="nucleotide sequence ID" value="NZ_BMDH01000003.1"/>
</dbReference>
<dbReference type="InterPro" id="IPR035985">
    <property type="entry name" value="Ubiquitin-activating_enz"/>
</dbReference>
<organism evidence="1 2">
    <name type="scientific">Galliscardovia ingluviei</name>
    <dbReference type="NCBI Taxonomy" id="1769422"/>
    <lineage>
        <taxon>Bacteria</taxon>
        <taxon>Bacillati</taxon>
        <taxon>Actinomycetota</taxon>
        <taxon>Actinomycetes</taxon>
        <taxon>Bifidobacteriales</taxon>
        <taxon>Bifidobacteriaceae</taxon>
        <taxon>Galliscardovia</taxon>
    </lineage>
</organism>
<sequence length="308" mass="34500">MIKISQGVQFVVDGNRVLAKRQGTLCSLAGPDVQQILIPLLPELELGFNIEESSVLKNFDVQKTQKILGQLLGAKYLTLCDETEHVENNNKSPESSSYAPSLGVLGSEKLYQELIATFTSAFPTCIVRSLDAAHLQEATECDIVIYVNHGIDDSTTLSLADCMYNMHINIVNVSVDENNVKAGPYITQDTGCLRCYNSRRLSNLTYAYEARLFSTADKIFEDQEPTELSQIEVKFLAGILTEQCQQIVNTPSMFQSPLQERIITFNLSTLQITTEEFYRNPRCYTCGHGNEVSTEVKQWSVNPFLKED</sequence>
<dbReference type="GO" id="GO:0008641">
    <property type="term" value="F:ubiquitin-like modifier activating enzyme activity"/>
    <property type="evidence" value="ECO:0007669"/>
    <property type="project" value="InterPro"/>
</dbReference>
<dbReference type="EMBL" id="BMDH01000003">
    <property type="protein sequence ID" value="GGI14796.1"/>
    <property type="molecule type" value="Genomic_DNA"/>
</dbReference>
<protein>
    <recommendedName>
        <fullName evidence="3">Bacteriocin biosynthesis cyclodehydratase domain-containing protein</fullName>
    </recommendedName>
</protein>
<evidence type="ECO:0000313" key="1">
    <source>
        <dbReference type="EMBL" id="GGI14796.1"/>
    </source>
</evidence>
<reference evidence="1" key="1">
    <citation type="journal article" date="2014" name="Int. J. Syst. Evol. Microbiol.">
        <title>Complete genome sequence of Corynebacterium casei LMG S-19264T (=DSM 44701T), isolated from a smear-ripened cheese.</title>
        <authorList>
            <consortium name="US DOE Joint Genome Institute (JGI-PGF)"/>
            <person name="Walter F."/>
            <person name="Albersmeier A."/>
            <person name="Kalinowski J."/>
            <person name="Ruckert C."/>
        </authorList>
    </citation>
    <scope>NUCLEOTIDE SEQUENCE</scope>
    <source>
        <strain evidence="1">CCM 8606</strain>
    </source>
</reference>
<keyword evidence="2" id="KW-1185">Reference proteome</keyword>
<dbReference type="AlphaFoldDB" id="A0A8J3F2R9"/>
<proteinExistence type="predicted"/>
<reference evidence="1" key="2">
    <citation type="submission" date="2020-09" db="EMBL/GenBank/DDBJ databases">
        <authorList>
            <person name="Sun Q."/>
            <person name="Sedlacek I."/>
        </authorList>
    </citation>
    <scope>NUCLEOTIDE SEQUENCE</scope>
    <source>
        <strain evidence="1">CCM 8606</strain>
    </source>
</reference>
<evidence type="ECO:0000313" key="2">
    <source>
        <dbReference type="Proteomes" id="UP000619536"/>
    </source>
</evidence>
<dbReference type="Gene3D" id="3.40.50.720">
    <property type="entry name" value="NAD(P)-binding Rossmann-like Domain"/>
    <property type="match status" value="1"/>
</dbReference>
<dbReference type="NCBIfam" id="TIGR03882">
    <property type="entry name" value="cyclo_dehyd_2"/>
    <property type="match status" value="1"/>
</dbReference>
<dbReference type="InterPro" id="IPR022291">
    <property type="entry name" value="Bacteriocin_synth_cyclodeHase"/>
</dbReference>
<dbReference type="Proteomes" id="UP000619536">
    <property type="component" value="Unassembled WGS sequence"/>
</dbReference>
<evidence type="ECO:0008006" key="3">
    <source>
        <dbReference type="Google" id="ProtNLM"/>
    </source>
</evidence>
<comment type="caution">
    <text evidence="1">The sequence shown here is derived from an EMBL/GenBank/DDBJ whole genome shotgun (WGS) entry which is preliminary data.</text>
</comment>
<name>A0A8J3F2R9_9BIFI</name>